<evidence type="ECO:0000313" key="3">
    <source>
        <dbReference type="EMBL" id="JAE38788.1"/>
    </source>
</evidence>
<name>A0A0A9I0S8_ARUDO</name>
<feature type="signal peptide" evidence="2">
    <location>
        <begin position="1"/>
        <end position="22"/>
    </location>
</feature>
<evidence type="ECO:0000256" key="1">
    <source>
        <dbReference type="SAM" id="MobiDB-lite"/>
    </source>
</evidence>
<proteinExistence type="predicted"/>
<dbReference type="AlphaFoldDB" id="A0A0A9I0S8"/>
<reference evidence="3" key="1">
    <citation type="submission" date="2014-09" db="EMBL/GenBank/DDBJ databases">
        <authorList>
            <person name="Magalhaes I.L.F."/>
            <person name="Oliveira U."/>
            <person name="Santos F.R."/>
            <person name="Vidigal T.H.D.A."/>
            <person name="Brescovit A.D."/>
            <person name="Santos A.J."/>
        </authorList>
    </citation>
    <scope>NUCLEOTIDE SEQUENCE</scope>
    <source>
        <tissue evidence="3">Shoot tissue taken approximately 20 cm above the soil surface</tissue>
    </source>
</reference>
<accession>A0A0A9I0S8</accession>
<organism evidence="3">
    <name type="scientific">Arundo donax</name>
    <name type="common">Giant reed</name>
    <name type="synonym">Donax arundinaceus</name>
    <dbReference type="NCBI Taxonomy" id="35708"/>
    <lineage>
        <taxon>Eukaryota</taxon>
        <taxon>Viridiplantae</taxon>
        <taxon>Streptophyta</taxon>
        <taxon>Embryophyta</taxon>
        <taxon>Tracheophyta</taxon>
        <taxon>Spermatophyta</taxon>
        <taxon>Magnoliopsida</taxon>
        <taxon>Liliopsida</taxon>
        <taxon>Poales</taxon>
        <taxon>Poaceae</taxon>
        <taxon>PACMAD clade</taxon>
        <taxon>Arundinoideae</taxon>
        <taxon>Arundineae</taxon>
        <taxon>Arundo</taxon>
    </lineage>
</organism>
<dbReference type="EMBL" id="GBRH01159108">
    <property type="protein sequence ID" value="JAE38788.1"/>
    <property type="molecule type" value="Transcribed_RNA"/>
</dbReference>
<sequence>MTASITRYAIPILAACAAVSIAAEDAGTRPPPPVPRRATQRETAASTSVSAASANTKRRQSRYAPAPRAPGHPGKSTTVRSPQKKDMCIIDMCPATALPASVGAWPPCGGAIAMDPIPPSRPSMPFIAGS</sequence>
<reference evidence="3" key="2">
    <citation type="journal article" date="2015" name="Data Brief">
        <title>Shoot transcriptome of the giant reed, Arundo donax.</title>
        <authorList>
            <person name="Barrero R.A."/>
            <person name="Guerrero F.D."/>
            <person name="Moolhuijzen P."/>
            <person name="Goolsby J.A."/>
            <person name="Tidwell J."/>
            <person name="Bellgard S.E."/>
            <person name="Bellgard M.I."/>
        </authorList>
    </citation>
    <scope>NUCLEOTIDE SEQUENCE</scope>
    <source>
        <tissue evidence="3">Shoot tissue taken approximately 20 cm above the soil surface</tissue>
    </source>
</reference>
<evidence type="ECO:0000256" key="2">
    <source>
        <dbReference type="SAM" id="SignalP"/>
    </source>
</evidence>
<feature type="region of interest" description="Disordered" evidence="1">
    <location>
        <begin position="25"/>
        <end position="83"/>
    </location>
</feature>
<feature type="compositionally biased region" description="Low complexity" evidence="1">
    <location>
        <begin position="43"/>
        <end position="54"/>
    </location>
</feature>
<keyword evidence="2" id="KW-0732">Signal</keyword>
<protein>
    <submittedName>
        <fullName evidence="3">Uncharacterized protein</fullName>
    </submittedName>
</protein>
<feature type="chain" id="PRO_5002045527" evidence="2">
    <location>
        <begin position="23"/>
        <end position="130"/>
    </location>
</feature>